<name>A0A1I0PNH0_9BACT</name>
<dbReference type="Pfam" id="PF14322">
    <property type="entry name" value="SusD-like_3"/>
    <property type="match status" value="1"/>
</dbReference>
<accession>A0A1I0PNH0</accession>
<evidence type="ECO:0000256" key="3">
    <source>
        <dbReference type="ARBA" id="ARBA00022729"/>
    </source>
</evidence>
<organism evidence="8 9">
    <name type="scientific">Prevotella aff. ruminicola Tc2-24</name>
    <dbReference type="NCBI Taxonomy" id="81582"/>
    <lineage>
        <taxon>Bacteria</taxon>
        <taxon>Pseudomonadati</taxon>
        <taxon>Bacteroidota</taxon>
        <taxon>Bacteroidia</taxon>
        <taxon>Bacteroidales</taxon>
        <taxon>Prevotellaceae</taxon>
        <taxon>Prevotella</taxon>
    </lineage>
</organism>
<evidence type="ECO:0000256" key="1">
    <source>
        <dbReference type="ARBA" id="ARBA00004442"/>
    </source>
</evidence>
<comment type="similarity">
    <text evidence="2">Belongs to the SusD family.</text>
</comment>
<keyword evidence="9" id="KW-1185">Reference proteome</keyword>
<sequence length="688" mass="77608">MKLNKIFLAALIAGTVGVSSCKEDFLDETQITQHDTEYFKTQDGIDALVTGAYQTLKFRYEYQWAYKMWHMGIDEFTGGNNDMADYNHYSSSLNSTQGDLATVWNTYYGLIEQTNIVIQNTPLYYNQSNANYNTRLGEGYFLRAYGYFELVKLFGGVPLKVEPANGKIQTYFTRASEEECYKQIISDFEQAYNLLPTTASQIGRITKSAAAHFLAKAHLFRASEGCDSWNGAYKSGDLEAVIKYGKEVLAAHPLCANFLDLWNYTKPNDVNESVSEVVLAAQFSDNSDSWGRFGNQMSLCYPSVYQNLAGCVRDISGGREFCYVSATEYAMEVFDRVNDSRFWKSFITCYGCNKSGDAPKWDASQAAYFPEGAQASEGRFKGGEIGIKYIVNAPEDKRFTDIDGTRSQLGVLKEGKLENTHTFIRYYADESFSWNVKKEERTGNYYTLYPHNRSVALSKYRDGSRNGYNSQFGCRDAITARSAEDALMVAEAYIRQGEAQYANALVYLNMLRDRAGYYAGEDRSKSPDGGQAYKNNSLGTGVANLDGAIYTDENTYYESNNIAETTAETKSVMHLNSVDDVYNMPNEQRIYKALNCNSNAEKMMCFLLDERSRELIGEGHRYEDLVRTRTLDARWHAFNDGAGQGIGNFDPSKHYYRPIPQSFLNDITNEDGSSLTAEQKQAMQNPGY</sequence>
<evidence type="ECO:0000259" key="6">
    <source>
        <dbReference type="Pfam" id="PF07980"/>
    </source>
</evidence>
<dbReference type="Pfam" id="PF07980">
    <property type="entry name" value="SusD_RagB"/>
    <property type="match status" value="1"/>
</dbReference>
<dbReference type="InterPro" id="IPR011990">
    <property type="entry name" value="TPR-like_helical_dom_sf"/>
</dbReference>
<dbReference type="GO" id="GO:0009279">
    <property type="term" value="C:cell outer membrane"/>
    <property type="evidence" value="ECO:0007669"/>
    <property type="project" value="UniProtKB-SubCell"/>
</dbReference>
<protein>
    <submittedName>
        <fullName evidence="8">Starch-binding associating with outer membrane</fullName>
    </submittedName>
</protein>
<evidence type="ECO:0000256" key="2">
    <source>
        <dbReference type="ARBA" id="ARBA00006275"/>
    </source>
</evidence>
<dbReference type="AlphaFoldDB" id="A0A1I0PNH0"/>
<comment type="subcellular location">
    <subcellularLocation>
        <location evidence="1">Cell outer membrane</location>
    </subcellularLocation>
</comment>
<reference evidence="8 9" key="1">
    <citation type="submission" date="2016-10" db="EMBL/GenBank/DDBJ databases">
        <authorList>
            <person name="de Groot N.N."/>
        </authorList>
    </citation>
    <scope>NUCLEOTIDE SEQUENCE [LARGE SCALE GENOMIC DNA]</scope>
    <source>
        <strain evidence="8 9">TC2-24</strain>
    </source>
</reference>
<dbReference type="Gene3D" id="1.25.40.390">
    <property type="match status" value="1"/>
</dbReference>
<gene>
    <name evidence="8" type="ORF">SAMN04487850_1894</name>
</gene>
<dbReference type="Proteomes" id="UP000199373">
    <property type="component" value="Unassembled WGS sequence"/>
</dbReference>
<evidence type="ECO:0000256" key="4">
    <source>
        <dbReference type="ARBA" id="ARBA00023136"/>
    </source>
</evidence>
<dbReference type="InterPro" id="IPR033985">
    <property type="entry name" value="SusD-like_N"/>
</dbReference>
<dbReference type="SUPFAM" id="SSF48452">
    <property type="entry name" value="TPR-like"/>
    <property type="match status" value="1"/>
</dbReference>
<dbReference type="InterPro" id="IPR012944">
    <property type="entry name" value="SusD_RagB_dom"/>
</dbReference>
<proteinExistence type="inferred from homology"/>
<dbReference type="RefSeq" id="WP_091916121.1">
    <property type="nucleotide sequence ID" value="NZ_FOIQ01000004.1"/>
</dbReference>
<evidence type="ECO:0000259" key="7">
    <source>
        <dbReference type="Pfam" id="PF14322"/>
    </source>
</evidence>
<feature type="domain" description="RagB/SusD" evidence="6">
    <location>
        <begin position="328"/>
        <end position="666"/>
    </location>
</feature>
<feature type="domain" description="SusD-like N-terminal" evidence="7">
    <location>
        <begin position="24"/>
        <end position="219"/>
    </location>
</feature>
<dbReference type="PROSITE" id="PS51257">
    <property type="entry name" value="PROKAR_LIPOPROTEIN"/>
    <property type="match status" value="1"/>
</dbReference>
<evidence type="ECO:0000313" key="8">
    <source>
        <dbReference type="EMBL" id="SEW15896.1"/>
    </source>
</evidence>
<evidence type="ECO:0000256" key="5">
    <source>
        <dbReference type="ARBA" id="ARBA00023237"/>
    </source>
</evidence>
<dbReference type="EMBL" id="FOIQ01000004">
    <property type="protein sequence ID" value="SEW15896.1"/>
    <property type="molecule type" value="Genomic_DNA"/>
</dbReference>
<keyword evidence="4" id="KW-0472">Membrane</keyword>
<keyword evidence="5" id="KW-0998">Cell outer membrane</keyword>
<evidence type="ECO:0000313" key="9">
    <source>
        <dbReference type="Proteomes" id="UP000199373"/>
    </source>
</evidence>
<keyword evidence="3" id="KW-0732">Signal</keyword>